<gene>
    <name evidence="1" type="ORF">PIIN_11240</name>
</gene>
<dbReference type="InParanoid" id="G4U119"/>
<protein>
    <submittedName>
        <fullName evidence="1">Uncharacterized protein</fullName>
    </submittedName>
</protein>
<reference evidence="1 2" key="1">
    <citation type="journal article" date="2011" name="PLoS Pathog.">
        <title>Endophytic Life Strategies Decoded by Genome and Transcriptome Analyses of the Mutualistic Root Symbiont Piriformospora indica.</title>
        <authorList>
            <person name="Zuccaro A."/>
            <person name="Lahrmann U."/>
            <person name="Guldener U."/>
            <person name="Langen G."/>
            <person name="Pfiffi S."/>
            <person name="Biedenkopf D."/>
            <person name="Wong P."/>
            <person name="Samans B."/>
            <person name="Grimm C."/>
            <person name="Basiewicz M."/>
            <person name="Murat C."/>
            <person name="Martin F."/>
            <person name="Kogel K.H."/>
        </authorList>
    </citation>
    <scope>NUCLEOTIDE SEQUENCE [LARGE SCALE GENOMIC DNA]</scope>
    <source>
        <strain evidence="1 2">DSM 11827</strain>
    </source>
</reference>
<name>G4U119_SERID</name>
<sequence length="59" mass="6554">MTTLSGPGGLVDVSVSNPVLRFEQDVWLFEGNLVKIRHDARQQRNFSGLSEELRRAVGA</sequence>
<accession>G4U119</accession>
<dbReference type="HOGENOM" id="CLU_2961685_0_0_1"/>
<evidence type="ECO:0000313" key="2">
    <source>
        <dbReference type="Proteomes" id="UP000007148"/>
    </source>
</evidence>
<dbReference type="Proteomes" id="UP000007148">
    <property type="component" value="Unassembled WGS sequence"/>
</dbReference>
<dbReference type="AlphaFoldDB" id="G4U119"/>
<proteinExistence type="predicted"/>
<keyword evidence="2" id="KW-1185">Reference proteome</keyword>
<comment type="caution">
    <text evidence="1">The sequence shown here is derived from an EMBL/GenBank/DDBJ whole genome shotgun (WGS) entry which is preliminary data.</text>
</comment>
<evidence type="ECO:0000313" key="1">
    <source>
        <dbReference type="EMBL" id="CCA77262.1"/>
    </source>
</evidence>
<organism evidence="1 2">
    <name type="scientific">Serendipita indica (strain DSM 11827)</name>
    <name type="common">Root endophyte fungus</name>
    <name type="synonym">Piriformospora indica</name>
    <dbReference type="NCBI Taxonomy" id="1109443"/>
    <lineage>
        <taxon>Eukaryota</taxon>
        <taxon>Fungi</taxon>
        <taxon>Dikarya</taxon>
        <taxon>Basidiomycota</taxon>
        <taxon>Agaricomycotina</taxon>
        <taxon>Agaricomycetes</taxon>
        <taxon>Sebacinales</taxon>
        <taxon>Serendipitaceae</taxon>
        <taxon>Serendipita</taxon>
    </lineage>
</organism>
<dbReference type="EMBL" id="CAFZ01001422">
    <property type="protein sequence ID" value="CCA77262.1"/>
    <property type="molecule type" value="Genomic_DNA"/>
</dbReference>